<dbReference type="SUPFAM" id="SSF50978">
    <property type="entry name" value="WD40 repeat-like"/>
    <property type="match status" value="2"/>
</dbReference>
<evidence type="ECO:0000256" key="1">
    <source>
        <dbReference type="ARBA" id="ARBA00004496"/>
    </source>
</evidence>
<comment type="similarity">
    <text evidence="6">Belongs to the WD repeat WDR6 family.</text>
</comment>
<evidence type="ECO:0000313" key="10">
    <source>
        <dbReference type="EMBL" id="CAD7200019.1"/>
    </source>
</evidence>
<protein>
    <recommendedName>
        <fullName evidence="7">tRNA (34-2'-O)-methyltransferase regulator WDR6</fullName>
    </recommendedName>
</protein>
<dbReference type="AlphaFoldDB" id="A0A7R8ZC85"/>
<keyword evidence="3 8" id="KW-0853">WD repeat</keyword>
<evidence type="ECO:0000256" key="5">
    <source>
        <dbReference type="ARBA" id="ARBA00022737"/>
    </source>
</evidence>
<feature type="repeat" description="WD" evidence="8">
    <location>
        <begin position="22"/>
        <end position="46"/>
    </location>
</feature>
<evidence type="ECO:0000256" key="2">
    <source>
        <dbReference type="ARBA" id="ARBA00022490"/>
    </source>
</evidence>
<dbReference type="InterPro" id="IPR051973">
    <property type="entry name" value="tRNA_Anticodon_Mtase-Reg"/>
</dbReference>
<accession>A0A7R8ZC85</accession>
<evidence type="ECO:0000256" key="8">
    <source>
        <dbReference type="PROSITE-ProRule" id="PRU00221"/>
    </source>
</evidence>
<evidence type="ECO:0000256" key="9">
    <source>
        <dbReference type="SAM" id="MobiDB-lite"/>
    </source>
</evidence>
<feature type="compositionally biased region" description="Basic and acidic residues" evidence="9">
    <location>
        <begin position="608"/>
        <end position="619"/>
    </location>
</feature>
<dbReference type="InterPro" id="IPR015943">
    <property type="entry name" value="WD40/YVTN_repeat-like_dom_sf"/>
</dbReference>
<dbReference type="EMBL" id="OA567186">
    <property type="protein sequence ID" value="CAD7200019.1"/>
    <property type="molecule type" value="Genomic_DNA"/>
</dbReference>
<keyword evidence="4" id="KW-0819">tRNA processing</keyword>
<evidence type="ECO:0000256" key="3">
    <source>
        <dbReference type="ARBA" id="ARBA00022574"/>
    </source>
</evidence>
<dbReference type="PROSITE" id="PS50082">
    <property type="entry name" value="WD_REPEATS_2"/>
    <property type="match status" value="1"/>
</dbReference>
<name>A0A7R8ZC85_TIMDO</name>
<dbReference type="GO" id="GO:0030488">
    <property type="term" value="P:tRNA methylation"/>
    <property type="evidence" value="ECO:0007669"/>
    <property type="project" value="TreeGrafter"/>
</dbReference>
<dbReference type="InterPro" id="IPR001680">
    <property type="entry name" value="WD40_rpt"/>
</dbReference>
<feature type="region of interest" description="Disordered" evidence="9">
    <location>
        <begin position="608"/>
        <end position="637"/>
    </location>
</feature>
<keyword evidence="2" id="KW-0963">Cytoplasm</keyword>
<dbReference type="Pfam" id="PF00400">
    <property type="entry name" value="WD40"/>
    <property type="match status" value="3"/>
</dbReference>
<dbReference type="GO" id="GO:0005737">
    <property type="term" value="C:cytoplasm"/>
    <property type="evidence" value="ECO:0007669"/>
    <property type="project" value="UniProtKB-SubCell"/>
</dbReference>
<dbReference type="InterPro" id="IPR036322">
    <property type="entry name" value="WD40_repeat_dom_sf"/>
</dbReference>
<sequence>MLFHLDAEHLLTLYTCVDQGVIFSVTYDPDSGRIYSTSDDRSVRVWCGAPSTQQESQDWQGAHITLQYTMFGHLARVWKSVFLPEDFIASVGEDSQVCLWGPDRALSNRWKAHQSGGIWAIDYSPVLNLLASKVMGSIPSISRFSVEAVCLEQDQLSLARTSLNKEVATGGRDGGICVWALRPGSSAPATPITPSSPPCRVGLSAWGDIVVTTIAGELGICPAWLKPVSHLPDNCLSLVMSPCRSKVALAFLSGTVIIHAVSEESLVRELDAVLVAGRIFSLHWLSRTSLLTCAAGGKMEIWNVADGAGVRLQQLELPLCRQRWLTAALQQASTLVVGDRMGGVHVYHLDLDAPNILQKPIQSFPRLHSHLGVGSLVSHAGYIWSTGRDGTLRRYQLNHDGPNFLSYLSADKLPMEWGARVLVGPHGVLVLGFLEHLCVLWDPIQSRLVLEVECGGGHRSWDYHVDLSFQLTLVFIKDKQVHLSHHDLKQLVRLPLKAGLHSKALNCARLVPGRCSLLVSGSEDTTVRVTAVDGGLDSAVMRGHISSVRAVAVCPLDPQRTLVVSGGGRAELKVWLLTTKTGEFKLLIPFMNLLSSLHSHVESEEVNPHLRRGSADNHLGKTTLSSPDRDSNLDLPILSSRAQHDKRVSQLRHRGGCHENMKRQHYFDFEWETNSGEVWIIASSRLVQLIRKELLIVPDGSLKDYQELASHRLKTESPANKGGPHIDVDPETRYMDLCCVPRQGSRSFLLIAACSDAWLRLFVVDPTTRGIRYLQGSRFHGCCVLTVSVMSFEGRHLVATAASDGQVALWDMTRLVSSDLCADDTDTNNQVSPELEPILNTRSHKAGVNCLEWLSQSYEHPVLASGGDDNCLVLTALRQPPHVTEQWRNSRAHLGQITGVKALEHRQLLLSCGVDQRVCVWALTPDEVGATLQSQYCSSVPDLHGLEVWMNGSFIHACVYGQGMEVVEIEMCADADDTKELNTEP</sequence>
<proteinExistence type="inferred from homology"/>
<dbReference type="PANTHER" id="PTHR14344">
    <property type="entry name" value="WD REPEAT PROTEIN"/>
    <property type="match status" value="1"/>
</dbReference>
<evidence type="ECO:0000256" key="4">
    <source>
        <dbReference type="ARBA" id="ARBA00022694"/>
    </source>
</evidence>
<dbReference type="SMART" id="SM00320">
    <property type="entry name" value="WD40"/>
    <property type="match status" value="10"/>
</dbReference>
<comment type="subcellular location">
    <subcellularLocation>
        <location evidence="1">Cytoplasm</location>
    </subcellularLocation>
</comment>
<gene>
    <name evidence="10" type="ORF">TDIB3V08_LOCUS6253</name>
</gene>
<reference evidence="10" key="1">
    <citation type="submission" date="2020-11" db="EMBL/GenBank/DDBJ databases">
        <authorList>
            <person name="Tran Van P."/>
        </authorList>
    </citation>
    <scope>NUCLEOTIDE SEQUENCE</scope>
</reference>
<organism evidence="10">
    <name type="scientific">Timema douglasi</name>
    <name type="common">Walking stick</name>
    <dbReference type="NCBI Taxonomy" id="61478"/>
    <lineage>
        <taxon>Eukaryota</taxon>
        <taxon>Metazoa</taxon>
        <taxon>Ecdysozoa</taxon>
        <taxon>Arthropoda</taxon>
        <taxon>Hexapoda</taxon>
        <taxon>Insecta</taxon>
        <taxon>Pterygota</taxon>
        <taxon>Neoptera</taxon>
        <taxon>Polyneoptera</taxon>
        <taxon>Phasmatodea</taxon>
        <taxon>Timematodea</taxon>
        <taxon>Timematoidea</taxon>
        <taxon>Timematidae</taxon>
        <taxon>Timema</taxon>
    </lineage>
</organism>
<evidence type="ECO:0000256" key="7">
    <source>
        <dbReference type="ARBA" id="ARBA00040154"/>
    </source>
</evidence>
<evidence type="ECO:0000256" key="6">
    <source>
        <dbReference type="ARBA" id="ARBA00038255"/>
    </source>
</evidence>
<dbReference type="PANTHER" id="PTHR14344:SF3">
    <property type="entry name" value="WD REPEAT-CONTAINING PROTEIN 6"/>
    <property type="match status" value="1"/>
</dbReference>
<keyword evidence="5" id="KW-0677">Repeat</keyword>
<dbReference type="Gene3D" id="2.130.10.10">
    <property type="entry name" value="YVTN repeat-like/Quinoprotein amine dehydrogenase"/>
    <property type="match status" value="4"/>
</dbReference>